<accession>A0ABN5S1T1</accession>
<reference evidence="2 3" key="1">
    <citation type="submission" date="2018-11" db="EMBL/GenBank/DDBJ databases">
        <title>Proposal to divide the Flavobacteriaceae and reorganize its genera based on Amino Acid Identity values calculated from whole genome sequences.</title>
        <authorList>
            <person name="Nicholson A.C."/>
            <person name="Gulvik C.A."/>
            <person name="Whitney A.M."/>
            <person name="Humrighouse B.W."/>
            <person name="Bell M."/>
            <person name="Holmes B."/>
            <person name="Steigerwalt A.G."/>
            <person name="Villarma A."/>
            <person name="Sheth M."/>
            <person name="Batra D."/>
            <person name="Pryor J."/>
            <person name="Bernardet J.-F."/>
            <person name="Hugo C."/>
            <person name="Kampfer P."/>
            <person name="Newman J."/>
            <person name="McQuiston J.R."/>
        </authorList>
    </citation>
    <scope>NUCLEOTIDE SEQUENCE [LARGE SCALE GENOMIC DNA]</scope>
    <source>
        <strain evidence="2 3">H5143</strain>
    </source>
</reference>
<organism evidence="2 3">
    <name type="scientific">Chryseobacterium shandongense</name>
    <dbReference type="NCBI Taxonomy" id="1493872"/>
    <lineage>
        <taxon>Bacteria</taxon>
        <taxon>Pseudomonadati</taxon>
        <taxon>Bacteroidota</taxon>
        <taxon>Flavobacteriia</taxon>
        <taxon>Flavobacteriales</taxon>
        <taxon>Weeksellaceae</taxon>
        <taxon>Chryseobacterium group</taxon>
        <taxon>Chryseobacterium</taxon>
    </lineage>
</organism>
<dbReference type="Pfam" id="PF19404">
    <property type="entry name" value="DUF5977"/>
    <property type="match status" value="1"/>
</dbReference>
<protein>
    <recommendedName>
        <fullName evidence="1">DUF5977 domain-containing protein</fullName>
    </recommendedName>
</protein>
<name>A0ABN5S1T1_9FLAO</name>
<evidence type="ECO:0000313" key="3">
    <source>
        <dbReference type="Proteomes" id="UP000281741"/>
    </source>
</evidence>
<evidence type="ECO:0000259" key="1">
    <source>
        <dbReference type="Pfam" id="PF19404"/>
    </source>
</evidence>
<dbReference type="EMBL" id="CP033912">
    <property type="protein sequence ID" value="AZA96897.1"/>
    <property type="molecule type" value="Genomic_DNA"/>
</dbReference>
<feature type="domain" description="DUF5977" evidence="1">
    <location>
        <begin position="1185"/>
        <end position="1249"/>
    </location>
</feature>
<gene>
    <name evidence="2" type="ORF">EG353_15735</name>
</gene>
<evidence type="ECO:0000313" key="2">
    <source>
        <dbReference type="EMBL" id="AZA96897.1"/>
    </source>
</evidence>
<proteinExistence type="predicted"/>
<keyword evidence="3" id="KW-1185">Reference proteome</keyword>
<dbReference type="Proteomes" id="UP000281741">
    <property type="component" value="Chromosome"/>
</dbReference>
<dbReference type="InterPro" id="IPR046020">
    <property type="entry name" value="DUF5977"/>
</dbReference>
<sequence>MYQDPKNQFPFSPETSSIKRFQEIPVSNYTGVPDISIPLYTVKSKNLEIPITLNYHSGGILVSDIPSSVGLGWSLQTVSPITRKINGYIDEKGIMLHDNNITDFINQNLANKQLRLNSLTNPTNSSVGDLSPDEFNISIPDFSGNFLFNSETDKMVTFPLSNLKINYNIVSTPENRGIGRINIVDTKGMQYTFGDDGTETSGFDQSNYFNGPTAWKIKKIRSIENNEVNFKYIKNDIARWESINRSTHTAYKKQYYEGCNETGAYVDYFSAWEASYPSSPADQGQISAPQFIGTESLLEEIQFSEGLVQFIYSQRLDFTNQKKLDKILIKDLSGNIISERRFNYDYFTTTGVNNSNFPGSEDRSKKLKLLSIDECDQNNKCITTKFQYYENTVMPERQSYAFDYWGYFNNKGINGFVKAPIQDLNYSTGTPYYRLSSDKYHQQYIADRNVDINYAKAYSLRLIKYPEGGVNEFIYESNMASSFIKEPDINHYYFDAGAYPDMIKKNESFIVSGYVEGSNIYTGYPTHSYSDNNSKTYIKEIDISKYEKKFEMKFNYYSTFKASTFSNNLLPDALHATLSIYYYNDNNAKIYWLQGSEMSSEGYTSYFHKFNNQNVPNKKIYIEIKHTYWGGLGSGNISSSSIPYSSNFNIEWDERKPNTENTNFYGGGLRIKEIRSYDNNGAYKSSLKYNYLKEDGKTSSGVMFNVPIYVSNTRIGYNEPTNCQYGMGTAATAIAHDGTEISVNPVISGMNTKGKSVGYSRVEVRKVDFNNNTNGKDIFEYYIEPPYITGDNLLSNNETTTAKYEFLENRDWRNGNLSKHSVFDENGSIIKKTEKEYYLNGPPNISSTIILQNQVKTLLYRLIPPVDYVFGDFFRYPIQLPSIGSGRASGFYSDLIGIENVSGRQLPIYTFHADAFLLKEDKTTEYFNGKEVITKTRYEYNDVVFPLLNTDKITTFPDNSVINTKYQYATANQFLVDQNFISNPIESTVSKTVGGINKVLSRTEVIYPLNSSQALQTNGLILPLSVKSYDLANNSANAEVLFDKYDGKGNLLQYRTKENIPVSIIWGYNQTRPIIKIEGVQYNDVENNSLILAARDFSNNGNNTQLLQAFNNIRSNSSLMNYQITTYTYNPLVGVTSITPPSGHKEFYEYDSFNRLKAVKDINSKILKEYTYNYTPSTPISINTYYNVGMSQSFTKNDCPPNFIGGSFVFSVPADKYSSNISQTDANQKALAEINNNGQNMANIYASCVPAADVSCPFTPTNNYNISHYNSNFVYKPAINSVNAQYVFALPYFTTSLDWSQGVYVGSIASNYAPTANRTVVINNGSNVWNMIIDTSGQLTLKLISGSINYSSTPISFNFQYQK</sequence>